<dbReference type="KEGG" id="rbd:ALSL_0715"/>
<dbReference type="Gene3D" id="3.30.750.140">
    <property type="match status" value="1"/>
</dbReference>
<keyword evidence="3" id="KW-0969">Cilium</keyword>
<proteinExistence type="predicted"/>
<feature type="compositionally biased region" description="Low complexity" evidence="1">
    <location>
        <begin position="59"/>
        <end position="77"/>
    </location>
</feature>
<sequence>MSGSLTVTPVSPVSPVSAAAGVHAGVEAAALFGQQLVAARHGHGRQSHADAQTDDAPLPDASPVSASATAPAADTASEGPDMAAALVAGLSSAPTDKGEVDDGDASATAAQGSAAGTLAASLWAMLGHTPPAALGAASGGVAKLLAAGAHARPTSASTEAAPDGDPADADAAARPAAALAGDPSEVFTGRSGVLASLAADSRTPDSQGPAATRTQVEVPAWMTSLAPHPAAAAAPVAVHRLDVASTPGTPVFAQELGQQVVWLGQQDIKQARIRLHPEDLGQVDVKVSVQHGGQVDVSFAAQHPGVVHALQQTLPQLDALLAQQGLSLGQAQVGQQQGGGGGADGGAATAGTGSEAAREDVPPMTGVVRGNGLLDTFA</sequence>
<feature type="region of interest" description="Disordered" evidence="1">
    <location>
        <begin position="332"/>
        <end position="378"/>
    </location>
</feature>
<reference evidence="4" key="1">
    <citation type="submission" date="2018-04" db="EMBL/GenBank/DDBJ databases">
        <authorList>
            <person name="Watanabe M."/>
            <person name="Kojima H."/>
        </authorList>
    </citation>
    <scope>NUCLEOTIDE SEQUENCE [LARGE SCALE GENOMIC DNA]</scope>
    <source>
        <strain evidence="4">Dysh456</strain>
    </source>
</reference>
<dbReference type="PANTHER" id="PTHR37533:SF2">
    <property type="entry name" value="FLAGELLAR HOOK-LENGTH CONTROL PROTEIN"/>
    <property type="match status" value="1"/>
</dbReference>
<feature type="domain" description="Flagellar hook-length control protein-like C-terminal" evidence="2">
    <location>
        <begin position="258"/>
        <end position="340"/>
    </location>
</feature>
<feature type="region of interest" description="Disordered" evidence="1">
    <location>
        <begin position="153"/>
        <end position="185"/>
    </location>
</feature>
<feature type="compositionally biased region" description="Gly residues" evidence="1">
    <location>
        <begin position="336"/>
        <end position="345"/>
    </location>
</feature>
<dbReference type="InterPro" id="IPR021136">
    <property type="entry name" value="Flagellar_hook_control-like_C"/>
</dbReference>
<organism evidence="3 4">
    <name type="scientific">Aerosticca soli</name>
    <dbReference type="NCBI Taxonomy" id="2010829"/>
    <lineage>
        <taxon>Bacteria</taxon>
        <taxon>Pseudomonadati</taxon>
        <taxon>Pseudomonadota</taxon>
        <taxon>Gammaproteobacteria</taxon>
        <taxon>Lysobacterales</taxon>
        <taxon>Rhodanobacteraceae</taxon>
        <taxon>Aerosticca</taxon>
    </lineage>
</organism>
<reference evidence="4" key="2">
    <citation type="submission" date="2018-06" db="EMBL/GenBank/DDBJ databases">
        <title>Genome sequence of Rhodanobacteraceae bacterium strain Dysh456.</title>
        <authorList>
            <person name="Fukui M."/>
        </authorList>
    </citation>
    <scope>NUCLEOTIDE SEQUENCE [LARGE SCALE GENOMIC DNA]</scope>
    <source>
        <strain evidence="4">Dysh456</strain>
    </source>
</reference>
<keyword evidence="3" id="KW-0966">Cell projection</keyword>
<dbReference type="CDD" id="cd17470">
    <property type="entry name" value="T3SS_Flik_C"/>
    <property type="match status" value="1"/>
</dbReference>
<dbReference type="Pfam" id="PF02120">
    <property type="entry name" value="Flg_hook"/>
    <property type="match status" value="1"/>
</dbReference>
<feature type="compositionally biased region" description="Low complexity" evidence="1">
    <location>
        <begin position="346"/>
        <end position="355"/>
    </location>
</feature>
<dbReference type="EMBL" id="AP018560">
    <property type="protein sequence ID" value="BBD79381.1"/>
    <property type="molecule type" value="Genomic_DNA"/>
</dbReference>
<evidence type="ECO:0000313" key="3">
    <source>
        <dbReference type="EMBL" id="BBD79381.1"/>
    </source>
</evidence>
<evidence type="ECO:0000313" key="4">
    <source>
        <dbReference type="Proteomes" id="UP000270530"/>
    </source>
</evidence>
<keyword evidence="4" id="KW-1185">Reference proteome</keyword>
<feature type="region of interest" description="Disordered" evidence="1">
    <location>
        <begin position="41"/>
        <end position="77"/>
    </location>
</feature>
<dbReference type="PANTHER" id="PTHR37533">
    <property type="entry name" value="FLAGELLAR HOOK-LENGTH CONTROL PROTEIN"/>
    <property type="match status" value="1"/>
</dbReference>
<name>A0A2Z6E3P2_9GAMM</name>
<evidence type="ECO:0000259" key="2">
    <source>
        <dbReference type="Pfam" id="PF02120"/>
    </source>
</evidence>
<dbReference type="InterPro" id="IPR052563">
    <property type="entry name" value="FliK"/>
</dbReference>
<dbReference type="RefSeq" id="WP_126536487.1">
    <property type="nucleotide sequence ID" value="NZ_AP018560.1"/>
</dbReference>
<accession>A0A2Z6E3P2</accession>
<feature type="compositionally biased region" description="Low complexity" evidence="1">
    <location>
        <begin position="160"/>
        <end position="183"/>
    </location>
</feature>
<gene>
    <name evidence="3" type="ORF">ALSL_0715</name>
</gene>
<keyword evidence="3" id="KW-0282">Flagellum</keyword>
<dbReference type="AlphaFoldDB" id="A0A2Z6E3P2"/>
<dbReference type="Proteomes" id="UP000270530">
    <property type="component" value="Chromosome"/>
</dbReference>
<dbReference type="InterPro" id="IPR038610">
    <property type="entry name" value="FliK-like_C_sf"/>
</dbReference>
<dbReference type="OrthoDB" id="1792985at2"/>
<protein>
    <submittedName>
        <fullName evidence="3">Flagellar hook-length control protein FliK</fullName>
    </submittedName>
</protein>
<evidence type="ECO:0000256" key="1">
    <source>
        <dbReference type="SAM" id="MobiDB-lite"/>
    </source>
</evidence>